<dbReference type="Proteomes" id="UP000064912">
    <property type="component" value="Chromosome"/>
</dbReference>
<organism evidence="2 3">
    <name type="scientific">Rhodovulum sulfidophilum</name>
    <name type="common">Rhodobacter sulfidophilus</name>
    <dbReference type="NCBI Taxonomy" id="35806"/>
    <lineage>
        <taxon>Bacteria</taxon>
        <taxon>Pseudomonadati</taxon>
        <taxon>Pseudomonadota</taxon>
        <taxon>Alphaproteobacteria</taxon>
        <taxon>Rhodobacterales</taxon>
        <taxon>Paracoccaceae</taxon>
        <taxon>Rhodovulum</taxon>
    </lineage>
</organism>
<sequence length="46" mass="4866">MASAFPTPQSSRPAAPQEPARDASASRPAPHPTPADGYTFRDWASI</sequence>
<feature type="region of interest" description="Disordered" evidence="1">
    <location>
        <begin position="1"/>
        <end position="46"/>
    </location>
</feature>
<reference evidence="2 3" key="1">
    <citation type="submission" date="2015-02" db="EMBL/GenBank/DDBJ databases">
        <title>Genome sequene of Rhodovulum sulfidophilum DSM 2351.</title>
        <authorList>
            <person name="Nagao N."/>
        </authorList>
    </citation>
    <scope>NUCLEOTIDE SEQUENCE [LARGE SCALE GENOMIC DNA]</scope>
    <source>
        <strain evidence="2 3">DSM 2351</strain>
    </source>
</reference>
<dbReference type="PATRIC" id="fig|35806.4.peg.2782"/>
<protein>
    <submittedName>
        <fullName evidence="2">ATPase</fullName>
    </submittedName>
</protein>
<name>A0A0D6B440_RHOSU</name>
<dbReference type="AlphaFoldDB" id="A0A0D6B440"/>
<dbReference type="EMBL" id="AP014800">
    <property type="protein sequence ID" value="BAQ69852.1"/>
    <property type="molecule type" value="Genomic_DNA"/>
</dbReference>
<evidence type="ECO:0000256" key="1">
    <source>
        <dbReference type="SAM" id="MobiDB-lite"/>
    </source>
</evidence>
<dbReference type="KEGG" id="rsu:NHU_02705"/>
<evidence type="ECO:0000313" key="2">
    <source>
        <dbReference type="EMBL" id="BAQ69852.1"/>
    </source>
</evidence>
<accession>A0A0D6B440</accession>
<proteinExistence type="predicted"/>
<feature type="compositionally biased region" description="Polar residues" evidence="1">
    <location>
        <begin position="1"/>
        <end position="12"/>
    </location>
</feature>
<evidence type="ECO:0000313" key="3">
    <source>
        <dbReference type="Proteomes" id="UP000064912"/>
    </source>
</evidence>
<gene>
    <name evidence="2" type="ORF">NHU_02705</name>
</gene>